<evidence type="ECO:0000256" key="1">
    <source>
        <dbReference type="SAM" id="Phobius"/>
    </source>
</evidence>
<dbReference type="VEuPathDB" id="VectorBase:GAUT029237"/>
<keyword evidence="1" id="KW-1133">Transmembrane helix</keyword>
<dbReference type="Proteomes" id="UP000078200">
    <property type="component" value="Unassembled WGS sequence"/>
</dbReference>
<name>A0A1A9V8H8_GLOAU</name>
<protein>
    <submittedName>
        <fullName evidence="2">Uncharacterized protein</fullName>
    </submittedName>
</protein>
<proteinExistence type="predicted"/>
<accession>A0A1A9V8H8</accession>
<dbReference type="AlphaFoldDB" id="A0A1A9V8H8"/>
<sequence>MDVVKQLNGGMNLNLRQGSSSSHLVVFIYMLWLQSVYSVKRNVRKRAKRHITYSANCCGKYSKGVEKVIVLSDDKAVLLFKPAKTLAIRFQMRRICCSESIVCKRWLVLKCHYILCEEILITKKEEKKEQANAEMQRRIYET</sequence>
<evidence type="ECO:0000313" key="2">
    <source>
        <dbReference type="EnsemblMetazoa" id="GAUT029237-PA"/>
    </source>
</evidence>
<organism evidence="2 3">
    <name type="scientific">Glossina austeni</name>
    <name type="common">Savannah tsetse fly</name>
    <dbReference type="NCBI Taxonomy" id="7395"/>
    <lineage>
        <taxon>Eukaryota</taxon>
        <taxon>Metazoa</taxon>
        <taxon>Ecdysozoa</taxon>
        <taxon>Arthropoda</taxon>
        <taxon>Hexapoda</taxon>
        <taxon>Insecta</taxon>
        <taxon>Pterygota</taxon>
        <taxon>Neoptera</taxon>
        <taxon>Endopterygota</taxon>
        <taxon>Diptera</taxon>
        <taxon>Brachycera</taxon>
        <taxon>Muscomorpha</taxon>
        <taxon>Hippoboscoidea</taxon>
        <taxon>Glossinidae</taxon>
        <taxon>Glossina</taxon>
    </lineage>
</organism>
<keyword evidence="3" id="KW-1185">Reference proteome</keyword>
<keyword evidence="1" id="KW-0472">Membrane</keyword>
<keyword evidence="1" id="KW-0812">Transmembrane</keyword>
<feature type="transmembrane region" description="Helical" evidence="1">
    <location>
        <begin position="20"/>
        <end position="39"/>
    </location>
</feature>
<dbReference type="EnsemblMetazoa" id="GAUT029237-RA">
    <property type="protein sequence ID" value="GAUT029237-PA"/>
    <property type="gene ID" value="GAUT029237"/>
</dbReference>
<evidence type="ECO:0000313" key="3">
    <source>
        <dbReference type="Proteomes" id="UP000078200"/>
    </source>
</evidence>
<reference evidence="2" key="1">
    <citation type="submission" date="2020-05" db="UniProtKB">
        <authorList>
            <consortium name="EnsemblMetazoa"/>
        </authorList>
    </citation>
    <scope>IDENTIFICATION</scope>
    <source>
        <strain evidence="2">TTRI</strain>
    </source>
</reference>